<comment type="caution">
    <text evidence="1">The sequence shown here is derived from an EMBL/GenBank/DDBJ whole genome shotgun (WGS) entry which is preliminary data.</text>
</comment>
<reference evidence="1 2" key="1">
    <citation type="submission" date="2022-01" db="EMBL/GenBank/DDBJ databases">
        <title>A high-quality chromosome-level genome assembly of rohu carp, Labeo rohita.</title>
        <authorList>
            <person name="Arick M.A. II"/>
            <person name="Hsu C.-Y."/>
            <person name="Magbanua Z."/>
            <person name="Pechanova O."/>
            <person name="Grover C."/>
            <person name="Miller E."/>
            <person name="Thrash A."/>
            <person name="Ezzel L."/>
            <person name="Alam S."/>
            <person name="Benzie J."/>
            <person name="Hamilton M."/>
            <person name="Karsi A."/>
            <person name="Lawrence M.L."/>
            <person name="Peterson D.G."/>
        </authorList>
    </citation>
    <scope>NUCLEOTIDE SEQUENCE [LARGE SCALE GENOMIC DNA]</scope>
    <source>
        <strain evidence="2">BAU-BD-2019</strain>
        <tissue evidence="1">Blood</tissue>
    </source>
</reference>
<evidence type="ECO:0000313" key="2">
    <source>
        <dbReference type="Proteomes" id="UP000830375"/>
    </source>
</evidence>
<keyword evidence="1" id="KW-0808">Transferase</keyword>
<dbReference type="EMBL" id="JACTAM010000024">
    <property type="protein sequence ID" value="KAI2649231.1"/>
    <property type="molecule type" value="Genomic_DNA"/>
</dbReference>
<keyword evidence="1" id="KW-0548">Nucleotidyltransferase</keyword>
<evidence type="ECO:0000313" key="1">
    <source>
        <dbReference type="EMBL" id="KAI2649231.1"/>
    </source>
</evidence>
<name>A0ABQ8LGA6_LABRO</name>
<gene>
    <name evidence="1" type="ORF">H4Q32_020462</name>
</gene>
<proteinExistence type="predicted"/>
<dbReference type="Proteomes" id="UP000830375">
    <property type="component" value="Unassembled WGS sequence"/>
</dbReference>
<organism evidence="1 2">
    <name type="scientific">Labeo rohita</name>
    <name type="common">Indian major carp</name>
    <name type="synonym">Cyprinus rohita</name>
    <dbReference type="NCBI Taxonomy" id="84645"/>
    <lineage>
        <taxon>Eukaryota</taxon>
        <taxon>Metazoa</taxon>
        <taxon>Chordata</taxon>
        <taxon>Craniata</taxon>
        <taxon>Vertebrata</taxon>
        <taxon>Euteleostomi</taxon>
        <taxon>Actinopterygii</taxon>
        <taxon>Neopterygii</taxon>
        <taxon>Teleostei</taxon>
        <taxon>Ostariophysi</taxon>
        <taxon>Cypriniformes</taxon>
        <taxon>Cyprinidae</taxon>
        <taxon>Labeoninae</taxon>
        <taxon>Labeonini</taxon>
        <taxon>Labeo</taxon>
    </lineage>
</organism>
<keyword evidence="2" id="KW-1185">Reference proteome</keyword>
<accession>A0ABQ8LGA6</accession>
<sequence>MEDTGADFTMTFRQLSEVSLSQLQTGSIPLVYFHYIHTYSSCNIHKHYFSPLTVTVSLNSQCGLCQTSHRMSISETGFSCIYSVCQGSIAVISTHTLESIEMNIT</sequence>
<dbReference type="GO" id="GO:0016779">
    <property type="term" value="F:nucleotidyltransferase activity"/>
    <property type="evidence" value="ECO:0007669"/>
    <property type="project" value="UniProtKB-KW"/>
</dbReference>
<protein>
    <submittedName>
        <fullName evidence="1">Protein adenylyltransferase SelO-1, mitochondrial</fullName>
    </submittedName>
</protein>